<keyword evidence="3" id="KW-0418">Kinase</keyword>
<dbReference type="PANTHER" id="PTHR43435">
    <property type="entry name" value="RIBULOKINASE"/>
    <property type="match status" value="1"/>
</dbReference>
<dbReference type="SUPFAM" id="SSF53067">
    <property type="entry name" value="Actin-like ATPase domain"/>
    <property type="match status" value="2"/>
</dbReference>
<accession>A0A9W8A9S4</accession>
<dbReference type="Gene3D" id="3.30.420.40">
    <property type="match status" value="2"/>
</dbReference>
<dbReference type="GO" id="GO:0019150">
    <property type="term" value="F:D-ribulokinase activity"/>
    <property type="evidence" value="ECO:0007669"/>
    <property type="project" value="TreeGrafter"/>
</dbReference>
<evidence type="ECO:0000256" key="3">
    <source>
        <dbReference type="ARBA" id="ARBA00022777"/>
    </source>
</evidence>
<evidence type="ECO:0000256" key="4">
    <source>
        <dbReference type="SAM" id="MobiDB-lite"/>
    </source>
</evidence>
<organism evidence="6 7">
    <name type="scientific">Tieghemiomyces parasiticus</name>
    <dbReference type="NCBI Taxonomy" id="78921"/>
    <lineage>
        <taxon>Eukaryota</taxon>
        <taxon>Fungi</taxon>
        <taxon>Fungi incertae sedis</taxon>
        <taxon>Zoopagomycota</taxon>
        <taxon>Kickxellomycotina</taxon>
        <taxon>Dimargaritomycetes</taxon>
        <taxon>Dimargaritales</taxon>
        <taxon>Dimargaritaceae</taxon>
        <taxon>Tieghemiomyces</taxon>
    </lineage>
</organism>
<dbReference type="GO" id="GO:0005737">
    <property type="term" value="C:cytoplasm"/>
    <property type="evidence" value="ECO:0007669"/>
    <property type="project" value="TreeGrafter"/>
</dbReference>
<keyword evidence="7" id="KW-1185">Reference proteome</keyword>
<dbReference type="InterPro" id="IPR006003">
    <property type="entry name" value="FGGY_RbtK-like"/>
</dbReference>
<dbReference type="EMBL" id="JANBPT010000289">
    <property type="protein sequence ID" value="KAJ1924165.1"/>
    <property type="molecule type" value="Genomic_DNA"/>
</dbReference>
<protein>
    <recommendedName>
        <fullName evidence="5">Carbohydrate kinase FGGY C-terminal domain-containing protein</fullName>
    </recommendedName>
</protein>
<reference evidence="6" key="1">
    <citation type="submission" date="2022-07" db="EMBL/GenBank/DDBJ databases">
        <title>Phylogenomic reconstructions and comparative analyses of Kickxellomycotina fungi.</title>
        <authorList>
            <person name="Reynolds N.K."/>
            <person name="Stajich J.E."/>
            <person name="Barry K."/>
            <person name="Grigoriev I.V."/>
            <person name="Crous P."/>
            <person name="Smith M.E."/>
        </authorList>
    </citation>
    <scope>NUCLEOTIDE SEQUENCE</scope>
    <source>
        <strain evidence="6">RSA 861</strain>
    </source>
</reference>
<dbReference type="OrthoDB" id="203824at2759"/>
<gene>
    <name evidence="6" type="ORF">IWQ60_005394</name>
</gene>
<dbReference type="CDD" id="cd07782">
    <property type="entry name" value="ASKHA_NBD_FGGY_D-RBK"/>
    <property type="match status" value="1"/>
</dbReference>
<dbReference type="Proteomes" id="UP001150569">
    <property type="component" value="Unassembled WGS sequence"/>
</dbReference>
<keyword evidence="2" id="KW-0808">Transferase</keyword>
<sequence>MLFVTLPRFLNRNSMSEPSYYIGVDVGTASVRAALFQVSSGDSGAELVAIRTHPISMQRSMHPVFPVRSAASSSADNGDQTESTPVTYHYEQCSEEVWRAVVTCVRGCSAEATLHPGFSVQRVRGIGFDATCSLVVLRPPGPSVSGDSGSLAEPERWVPVPISQAALTKQFGSSTGPPLESSSDLSTEDCKGKLPSSDLYNIVLWMDHRAEDQANRINRSTEGAQRSFRYLGGRASVEMELPKILWLKEFCRAYEPAASGTAGLWPRMHFFSLPDFLTWRATGNPQRSACSLVCKWGYLPSTSLSASPNAAQDGGWDQAYLQDIGLGDLADDDYIRIGGGGGSRSAQLVSHAGDWVGNLTPHAATELGLPESVRVGSAVIDAYAGWIGTVAATAVPQPGNLIPEPSADPLTHRLAMICGTSSCHLVAQPDPHFVSGVWGPYQSVTVPNLWLNEGGQSATGALLDFIVSSHPAFPAVYHAAETKVRQETATRTAETDHNQTGLSAAPTAAVYRYLNHMVVQALAREDTCDGKPYTGYLRLVGDARFHVLPDFHGNRSPISDASLRGALVGLDLEPQNTPTALVRYYVAFVLALAYGTRQIIDQLTQGTRMTSATENMDIDALVLSGGLAHNDFFVQVHADVTGRPVLVPQVPRAAEVLLGAAMCAYAAAQAEGQDLTVLSDATGTSSPVPLVQAMRTMAPTAHLVRPLCTLEDRRIHDRRYRVMCQMQQDQIRYQRIMEGAE</sequence>
<evidence type="ECO:0000256" key="2">
    <source>
        <dbReference type="ARBA" id="ARBA00022679"/>
    </source>
</evidence>
<evidence type="ECO:0000313" key="6">
    <source>
        <dbReference type="EMBL" id="KAJ1924165.1"/>
    </source>
</evidence>
<dbReference type="Pfam" id="PF02782">
    <property type="entry name" value="FGGY_C"/>
    <property type="match status" value="1"/>
</dbReference>
<evidence type="ECO:0000313" key="7">
    <source>
        <dbReference type="Proteomes" id="UP001150569"/>
    </source>
</evidence>
<dbReference type="GO" id="GO:0019321">
    <property type="term" value="P:pentose metabolic process"/>
    <property type="evidence" value="ECO:0007669"/>
    <property type="project" value="TreeGrafter"/>
</dbReference>
<feature type="region of interest" description="Disordered" evidence="4">
    <location>
        <begin position="170"/>
        <end position="189"/>
    </location>
</feature>
<feature type="domain" description="Carbohydrate kinase FGGY C-terminal" evidence="5">
    <location>
        <begin position="414"/>
        <end position="668"/>
    </location>
</feature>
<feature type="compositionally biased region" description="Polar residues" evidence="4">
    <location>
        <begin position="170"/>
        <end position="185"/>
    </location>
</feature>
<comment type="similarity">
    <text evidence="1">Belongs to the FGGY kinase family.</text>
</comment>
<evidence type="ECO:0000256" key="1">
    <source>
        <dbReference type="ARBA" id="ARBA00009156"/>
    </source>
</evidence>
<dbReference type="AlphaFoldDB" id="A0A9W8A9S4"/>
<proteinExistence type="inferred from homology"/>
<evidence type="ECO:0000259" key="5">
    <source>
        <dbReference type="Pfam" id="PF02782"/>
    </source>
</evidence>
<comment type="caution">
    <text evidence="6">The sequence shown here is derived from an EMBL/GenBank/DDBJ whole genome shotgun (WGS) entry which is preliminary data.</text>
</comment>
<name>A0A9W8A9S4_9FUNG</name>
<dbReference type="InterPro" id="IPR043129">
    <property type="entry name" value="ATPase_NBD"/>
</dbReference>
<dbReference type="PANTHER" id="PTHR43435:SF4">
    <property type="entry name" value="FGGY CARBOHYDRATE KINASE DOMAIN-CONTAINING PROTEIN"/>
    <property type="match status" value="1"/>
</dbReference>
<dbReference type="InterPro" id="IPR018485">
    <property type="entry name" value="FGGY_C"/>
</dbReference>